<gene>
    <name evidence="3" type="ORF">L486_01039</name>
</gene>
<evidence type="ECO:0000313" key="4">
    <source>
        <dbReference type="Proteomes" id="UP000092583"/>
    </source>
</evidence>
<dbReference type="Proteomes" id="UP000092583">
    <property type="component" value="Unassembled WGS sequence"/>
</dbReference>
<feature type="domain" description="Zn(2)-C6 fungal-type" evidence="2">
    <location>
        <begin position="96"/>
        <end position="132"/>
    </location>
</feature>
<feature type="compositionally biased region" description="Polar residues" evidence="1">
    <location>
        <begin position="276"/>
        <end position="311"/>
    </location>
</feature>
<feature type="compositionally biased region" description="Low complexity" evidence="1">
    <location>
        <begin position="254"/>
        <end position="266"/>
    </location>
</feature>
<dbReference type="GO" id="GO:0005634">
    <property type="term" value="C:nucleus"/>
    <property type="evidence" value="ECO:0007669"/>
    <property type="project" value="TreeGrafter"/>
</dbReference>
<dbReference type="CDD" id="cd00067">
    <property type="entry name" value="GAL4"/>
    <property type="match status" value="1"/>
</dbReference>
<dbReference type="PANTHER" id="PTHR31644">
    <property type="entry name" value="TRANSCRIPTIONAL ACTIVATOR ARO80-RELATED"/>
    <property type="match status" value="1"/>
</dbReference>
<evidence type="ECO:0000256" key="1">
    <source>
        <dbReference type="SAM" id="MobiDB-lite"/>
    </source>
</evidence>
<dbReference type="OrthoDB" id="39175at2759"/>
<feature type="region of interest" description="Disordered" evidence="1">
    <location>
        <begin position="950"/>
        <end position="972"/>
    </location>
</feature>
<dbReference type="InterPro" id="IPR036864">
    <property type="entry name" value="Zn2-C6_fun-type_DNA-bd_sf"/>
</dbReference>
<feature type="compositionally biased region" description="Low complexity" evidence="1">
    <location>
        <begin position="231"/>
        <end position="241"/>
    </location>
</feature>
<evidence type="ECO:0000313" key="3">
    <source>
        <dbReference type="EMBL" id="OCF61391.1"/>
    </source>
</evidence>
<proteinExistence type="predicted"/>
<dbReference type="EMBL" id="KI669459">
    <property type="protein sequence ID" value="OCF61391.1"/>
    <property type="molecule type" value="Genomic_DNA"/>
</dbReference>
<dbReference type="FunFam" id="4.10.240.10:FF:000027">
    <property type="entry name" value="Specific RNA polymerase II transcription factor"/>
    <property type="match status" value="1"/>
</dbReference>
<dbReference type="PROSITE" id="PS50048">
    <property type="entry name" value="ZN2_CY6_FUNGAL_2"/>
    <property type="match status" value="1"/>
</dbReference>
<dbReference type="SMART" id="SM00066">
    <property type="entry name" value="GAL4"/>
    <property type="match status" value="1"/>
</dbReference>
<dbReference type="PANTHER" id="PTHR31644:SF1">
    <property type="entry name" value="ZN(II)2CYS6 TRANSCRIPTION FACTOR (EUROFUNG)"/>
    <property type="match status" value="1"/>
</dbReference>
<evidence type="ECO:0000259" key="2">
    <source>
        <dbReference type="PROSITE" id="PS50048"/>
    </source>
</evidence>
<name>A0A1B9J0S7_9TREE</name>
<feature type="compositionally biased region" description="Basic and acidic residues" evidence="1">
    <location>
        <begin position="77"/>
        <end position="89"/>
    </location>
</feature>
<dbReference type="CDD" id="cd12148">
    <property type="entry name" value="fungal_TF_MHR"/>
    <property type="match status" value="1"/>
</dbReference>
<feature type="region of interest" description="Disordered" evidence="1">
    <location>
        <begin position="135"/>
        <end position="206"/>
    </location>
</feature>
<dbReference type="GO" id="GO:0000981">
    <property type="term" value="F:DNA-binding transcription factor activity, RNA polymerase II-specific"/>
    <property type="evidence" value="ECO:0007669"/>
    <property type="project" value="InterPro"/>
</dbReference>
<feature type="region of interest" description="Disordered" evidence="1">
    <location>
        <begin position="889"/>
        <end position="913"/>
    </location>
</feature>
<feature type="compositionally biased region" description="Polar residues" evidence="1">
    <location>
        <begin position="52"/>
        <end position="62"/>
    </location>
</feature>
<feature type="compositionally biased region" description="Polar residues" evidence="1">
    <location>
        <begin position="1"/>
        <end position="15"/>
    </location>
</feature>
<feature type="compositionally biased region" description="Low complexity" evidence="1">
    <location>
        <begin position="950"/>
        <end position="966"/>
    </location>
</feature>
<dbReference type="InterPro" id="IPR052780">
    <property type="entry name" value="AAA_Catabolism_Regulators"/>
</dbReference>
<feature type="region of interest" description="Disordered" evidence="1">
    <location>
        <begin position="350"/>
        <end position="378"/>
    </location>
</feature>
<feature type="compositionally biased region" description="Low complexity" evidence="1">
    <location>
        <begin position="167"/>
        <end position="182"/>
    </location>
</feature>
<dbReference type="GO" id="GO:0008270">
    <property type="term" value="F:zinc ion binding"/>
    <property type="evidence" value="ECO:0007669"/>
    <property type="project" value="InterPro"/>
</dbReference>
<dbReference type="AlphaFoldDB" id="A0A1B9J0S7"/>
<protein>
    <submittedName>
        <fullName evidence="3">Specific RNA polymerase II transcription factor</fullName>
    </submittedName>
</protein>
<accession>A0A1B9J0S7</accession>
<dbReference type="Gene3D" id="4.10.240.10">
    <property type="entry name" value="Zn(2)-C6 fungal-type DNA-binding domain"/>
    <property type="match status" value="1"/>
</dbReference>
<dbReference type="SUPFAM" id="SSF57701">
    <property type="entry name" value="Zn2/Cys6 DNA-binding domain"/>
    <property type="match status" value="1"/>
</dbReference>
<reference evidence="4" key="2">
    <citation type="submission" date="2013-12" db="EMBL/GenBank/DDBJ databases">
        <title>Evolution of pathogenesis and genome organization in the Tremellales.</title>
        <authorList>
            <person name="Cuomo C."/>
            <person name="Litvintseva A."/>
            <person name="Heitman J."/>
            <person name="Chen Y."/>
            <person name="Sun S."/>
            <person name="Springer D."/>
            <person name="Dromer F."/>
            <person name="Young S."/>
            <person name="Zeng Q."/>
            <person name="Chapman S."/>
            <person name="Gujja S."/>
            <person name="Saif S."/>
            <person name="Birren B."/>
        </authorList>
    </citation>
    <scope>NUCLEOTIDE SEQUENCE [LARGE SCALE GENOMIC DNA]</scope>
    <source>
        <strain evidence="4">CBS 10435</strain>
    </source>
</reference>
<dbReference type="InterPro" id="IPR001138">
    <property type="entry name" value="Zn2Cys6_DnaBD"/>
</dbReference>
<reference evidence="3 4" key="1">
    <citation type="submission" date="2013-07" db="EMBL/GenBank/DDBJ databases">
        <title>The Genome Sequence of Kwoniella mangroviensis CBS10435.</title>
        <authorList>
            <consortium name="The Broad Institute Genome Sequencing Platform"/>
            <person name="Cuomo C."/>
            <person name="Litvintseva A."/>
            <person name="Chen Y."/>
            <person name="Heitman J."/>
            <person name="Sun S."/>
            <person name="Springer D."/>
            <person name="Dromer F."/>
            <person name="Young S.K."/>
            <person name="Zeng Q."/>
            <person name="Gargeya S."/>
            <person name="Fitzgerald M."/>
            <person name="Abouelleil A."/>
            <person name="Alvarado L."/>
            <person name="Berlin A.M."/>
            <person name="Chapman S.B."/>
            <person name="Dewar J."/>
            <person name="Goldberg J."/>
            <person name="Griggs A."/>
            <person name="Gujja S."/>
            <person name="Hansen M."/>
            <person name="Howarth C."/>
            <person name="Imamovic A."/>
            <person name="Larimer J."/>
            <person name="McCowan C."/>
            <person name="Murphy C."/>
            <person name="Pearson M."/>
            <person name="Priest M."/>
            <person name="Roberts A."/>
            <person name="Saif S."/>
            <person name="Shea T."/>
            <person name="Sykes S."/>
            <person name="Wortman J."/>
            <person name="Nusbaum C."/>
            <person name="Birren B."/>
        </authorList>
    </citation>
    <scope>NUCLEOTIDE SEQUENCE [LARGE SCALE GENOMIC DNA]</scope>
    <source>
        <strain evidence="3 4">CBS 10435</strain>
    </source>
</reference>
<dbReference type="PROSITE" id="PS00463">
    <property type="entry name" value="ZN2_CY6_FUNGAL_1"/>
    <property type="match status" value="1"/>
</dbReference>
<feature type="region of interest" description="Disordered" evidence="1">
    <location>
        <begin position="226"/>
        <end position="326"/>
    </location>
</feature>
<organism evidence="3 4">
    <name type="scientific">Kwoniella mangroviensis CBS 10435</name>
    <dbReference type="NCBI Taxonomy" id="1331196"/>
    <lineage>
        <taxon>Eukaryota</taxon>
        <taxon>Fungi</taxon>
        <taxon>Dikarya</taxon>
        <taxon>Basidiomycota</taxon>
        <taxon>Agaricomycotina</taxon>
        <taxon>Tremellomycetes</taxon>
        <taxon>Tremellales</taxon>
        <taxon>Cryptococcaceae</taxon>
        <taxon>Kwoniella</taxon>
    </lineage>
</organism>
<keyword evidence="4" id="KW-1185">Reference proteome</keyword>
<dbReference type="Pfam" id="PF00172">
    <property type="entry name" value="Zn_clus"/>
    <property type="match status" value="1"/>
</dbReference>
<feature type="region of interest" description="Disordered" evidence="1">
    <location>
        <begin position="1"/>
        <end position="92"/>
    </location>
</feature>
<sequence length="1051" mass="115810">MSNINPDRPTSTSNIIPHPASRLSPPPGTDLSHIYGQGFATVGPSDYDMISGGSSIPPQVQPGTSGIGGGNAGSTSDNKKKKDDKDANVPKRGYRACVHCRLRKAKCDLGDVNAPSEPPCSRCRREQRDCVFLPSKRRRKTSTAAEGALREASVDPSQAEVYPAHGSTTSTTTTITNPNPSQENPPQPQPQRIIRPPFENHPSTSEWDISSLSHIMQPQVDDTSRNQALYSHNPPSSSSSNWPDQYSQTQAGPSTTTSGLSSHSLSQNQMLPPPSQTSLTPQHHPDTTTPGSMGESSVGSTTGLSPNQPSQHRVKKRRTLEPDGTRKIVNASLSNEMDALEILANAATDENGEIDPNMPANKGKHPQQDGGSNGDTKRVSWDISEEASPVRELEEFHLIKNGILDEETLQELVNIYFRDHHPSLPIFQTSRIPRTREQLLDLTHNDSFLLTCIVAVASRHPVDPKYREIHDKTWPILRETMADYSFAGLPGSVGFVEGVLLLAEHLPRERAAPPKSYSLNMLAGPGTEVTGEHGTDNRRSWSLTGLAIRAAYLLGLDQIALEINEDERTPDVERVRSVWTWCYLYDRTIDEFHISRPAEVIVLLRFIRLRTGLAFWSRGPSLCFIGYSHISQTGEAAARFNFPLQLSPGNGNDNEDSTHDDSASLMQGLVELTQIMTNAHDILYPSKSRTAVLVRQGEYFLFLDHFRRALDSYRTIWKPKKWSNQTLQELSWMTYQFVRLYISSFGYSAHVKRAQWRAETETQAGRDGGRQSVQLFPRGSATSPDAIYIYESIGSANEIMAIALRLSQMGSLRFLPSRYLINISYAAVFALKSSYSGAVTGKDMIRIRELVDHVCAALVLACPDKDHPANKYGQMLRMLSKKLEQLSDASAVPSRFPSPEPMSSTPLPAAHSEPTPLPWTLPTETLDTQPKPFQFPPFEFNFLPATNTTNNIPNNNGNNDSSTTPTHFQYNSTPAGGAGDYVSSLGLGLGAASANISQNSLNYIQNGNNGNDSNPAEGQEGLFDFDTNFDFDLKGFWDDFTLGEGSGFPFR</sequence>
<feature type="compositionally biased region" description="Polar residues" evidence="1">
    <location>
        <begin position="242"/>
        <end position="253"/>
    </location>
</feature>
<dbReference type="STRING" id="1331196.A0A1B9J0S7"/>